<sequence>MTNTYNSMQSRDNLNSNVNLNRTLSKSNNIIELTTDNDELADGFESNIDEKSIMSKAKSWNSGQYCPCSSSENLAIQVKPTKIRENEMINEYTLSESVAKMVQKYEQKVMSEN</sequence>
<reference evidence="1 2" key="1">
    <citation type="submission" date="2018-08" db="EMBL/GenBank/DDBJ databases">
        <authorList>
            <person name="Laetsch R D."/>
            <person name="Stevens L."/>
            <person name="Kumar S."/>
            <person name="Blaxter L. M."/>
        </authorList>
    </citation>
    <scope>NUCLEOTIDE SEQUENCE [LARGE SCALE GENOMIC DNA]</scope>
</reference>
<name>A0A3P6URD2_LITSI</name>
<dbReference type="OMA" id="HYCYDES"/>
<evidence type="ECO:0000313" key="2">
    <source>
        <dbReference type="Proteomes" id="UP000277928"/>
    </source>
</evidence>
<accession>A0A3P6URD2</accession>
<dbReference type="AlphaFoldDB" id="A0A3P6URD2"/>
<dbReference type="EMBL" id="UYRX01000356">
    <property type="protein sequence ID" value="VDK80814.1"/>
    <property type="molecule type" value="Genomic_DNA"/>
</dbReference>
<dbReference type="OrthoDB" id="5856914at2759"/>
<protein>
    <submittedName>
        <fullName evidence="1">Uncharacterized protein</fullName>
    </submittedName>
</protein>
<organism evidence="1 2">
    <name type="scientific">Litomosoides sigmodontis</name>
    <name type="common">Filarial nematode worm</name>
    <dbReference type="NCBI Taxonomy" id="42156"/>
    <lineage>
        <taxon>Eukaryota</taxon>
        <taxon>Metazoa</taxon>
        <taxon>Ecdysozoa</taxon>
        <taxon>Nematoda</taxon>
        <taxon>Chromadorea</taxon>
        <taxon>Rhabditida</taxon>
        <taxon>Spirurina</taxon>
        <taxon>Spiruromorpha</taxon>
        <taxon>Filarioidea</taxon>
        <taxon>Onchocercidae</taxon>
        <taxon>Litomosoides</taxon>
    </lineage>
</organism>
<proteinExistence type="predicted"/>
<gene>
    <name evidence="1" type="ORF">NLS_LOCUS5061</name>
</gene>
<evidence type="ECO:0000313" key="1">
    <source>
        <dbReference type="EMBL" id="VDK80814.1"/>
    </source>
</evidence>
<keyword evidence="2" id="KW-1185">Reference proteome</keyword>
<dbReference type="Proteomes" id="UP000277928">
    <property type="component" value="Unassembled WGS sequence"/>
</dbReference>